<dbReference type="EMBL" id="CAEZUL010000215">
    <property type="protein sequence ID" value="CAB4611027.1"/>
    <property type="molecule type" value="Genomic_DNA"/>
</dbReference>
<keyword evidence="1" id="KW-0678">Repressor</keyword>
<evidence type="ECO:0000256" key="3">
    <source>
        <dbReference type="ARBA" id="ARBA00022679"/>
    </source>
</evidence>
<keyword evidence="4" id="KW-0012">Acyltransferase</keyword>
<evidence type="ECO:0000256" key="5">
    <source>
        <dbReference type="ARBA" id="ARBA00049880"/>
    </source>
</evidence>
<evidence type="ECO:0000256" key="1">
    <source>
        <dbReference type="ARBA" id="ARBA00022491"/>
    </source>
</evidence>
<name>A0A6J6HC66_9ZZZZ</name>
<evidence type="ECO:0000313" key="7">
    <source>
        <dbReference type="EMBL" id="CAB4611027.1"/>
    </source>
</evidence>
<dbReference type="Gene3D" id="3.40.630.30">
    <property type="match status" value="1"/>
</dbReference>
<reference evidence="7" key="1">
    <citation type="submission" date="2020-05" db="EMBL/GenBank/DDBJ databases">
        <authorList>
            <person name="Chiriac C."/>
            <person name="Salcher M."/>
            <person name="Ghai R."/>
            <person name="Kavagutti S V."/>
        </authorList>
    </citation>
    <scope>NUCLEOTIDE SEQUENCE</scope>
</reference>
<comment type="catalytic activity">
    <reaction evidence="5">
        <text>glycyl-tRNA(Gly) + acetyl-CoA = N-acetylglycyl-tRNA(Gly) + CoA + H(+)</text>
        <dbReference type="Rhea" id="RHEA:81867"/>
        <dbReference type="Rhea" id="RHEA-COMP:9683"/>
        <dbReference type="Rhea" id="RHEA-COMP:19766"/>
        <dbReference type="ChEBI" id="CHEBI:15378"/>
        <dbReference type="ChEBI" id="CHEBI:57287"/>
        <dbReference type="ChEBI" id="CHEBI:57288"/>
        <dbReference type="ChEBI" id="CHEBI:78522"/>
        <dbReference type="ChEBI" id="CHEBI:232036"/>
    </reaction>
</comment>
<sequence length="173" mass="19159">MTSEFSAPVLLTPTHNVAQFHSRSQEQNEWLVRHGVQSHRMGSTRSMVVCTQETSDVVAYYAWRMSEIDFDDAPPRLQVGSGKYEQPMALIARLAVSVEHEGKGIGAALLRDAITRLVMISAEIGCRGVCIVAADAQAKSFYQRVLPELIEAPSDPMMLVLLMKDARRTLLGE</sequence>
<feature type="domain" description="N-acetyltransferase" evidence="6">
    <location>
        <begin position="85"/>
        <end position="144"/>
    </location>
</feature>
<dbReference type="GO" id="GO:0016747">
    <property type="term" value="F:acyltransferase activity, transferring groups other than amino-acyl groups"/>
    <property type="evidence" value="ECO:0007669"/>
    <property type="project" value="InterPro"/>
</dbReference>
<dbReference type="Pfam" id="PF13508">
    <property type="entry name" value="Acetyltransf_7"/>
    <property type="match status" value="1"/>
</dbReference>
<dbReference type="InterPro" id="IPR000182">
    <property type="entry name" value="GNAT_dom"/>
</dbReference>
<keyword evidence="3" id="KW-0808">Transferase</keyword>
<evidence type="ECO:0000256" key="2">
    <source>
        <dbReference type="ARBA" id="ARBA00022649"/>
    </source>
</evidence>
<evidence type="ECO:0000256" key="4">
    <source>
        <dbReference type="ARBA" id="ARBA00023315"/>
    </source>
</evidence>
<dbReference type="PANTHER" id="PTHR36449:SF1">
    <property type="entry name" value="ACETYLTRANSFERASE"/>
    <property type="match status" value="1"/>
</dbReference>
<dbReference type="SUPFAM" id="SSF55729">
    <property type="entry name" value="Acyl-CoA N-acyltransferases (Nat)"/>
    <property type="match status" value="1"/>
</dbReference>
<proteinExistence type="predicted"/>
<dbReference type="CDD" id="cd04301">
    <property type="entry name" value="NAT_SF"/>
    <property type="match status" value="1"/>
</dbReference>
<dbReference type="InterPro" id="IPR016181">
    <property type="entry name" value="Acyl_CoA_acyltransferase"/>
</dbReference>
<dbReference type="PANTHER" id="PTHR36449">
    <property type="entry name" value="ACETYLTRANSFERASE-RELATED"/>
    <property type="match status" value="1"/>
</dbReference>
<gene>
    <name evidence="7" type="ORF">UFOPK1808_01367</name>
</gene>
<accession>A0A6J6HC66</accession>
<protein>
    <submittedName>
        <fullName evidence="7">Unannotated protein</fullName>
    </submittedName>
</protein>
<keyword evidence="2" id="KW-1277">Toxin-antitoxin system</keyword>
<evidence type="ECO:0000259" key="6">
    <source>
        <dbReference type="Pfam" id="PF13508"/>
    </source>
</evidence>
<dbReference type="AlphaFoldDB" id="A0A6J6HC66"/>
<organism evidence="7">
    <name type="scientific">freshwater metagenome</name>
    <dbReference type="NCBI Taxonomy" id="449393"/>
    <lineage>
        <taxon>unclassified sequences</taxon>
        <taxon>metagenomes</taxon>
        <taxon>ecological metagenomes</taxon>
    </lineage>
</organism>